<dbReference type="Proteomes" id="UP000626026">
    <property type="component" value="Unassembled WGS sequence"/>
</dbReference>
<evidence type="ECO:0008006" key="4">
    <source>
        <dbReference type="Google" id="ProtNLM"/>
    </source>
</evidence>
<protein>
    <recommendedName>
        <fullName evidence="4">Lipoprotein</fullName>
    </recommendedName>
</protein>
<dbReference type="EMBL" id="JACTVA010000036">
    <property type="protein sequence ID" value="MBC9208669.1"/>
    <property type="molecule type" value="Genomic_DNA"/>
</dbReference>
<feature type="region of interest" description="Disordered" evidence="1">
    <location>
        <begin position="301"/>
        <end position="342"/>
    </location>
</feature>
<proteinExistence type="predicted"/>
<reference evidence="2 3" key="1">
    <citation type="journal article" date="2013" name="Int. J. Syst. Evol. Microbiol.">
        <title>Roseomonas aerophila sp. nov., isolated from air.</title>
        <authorList>
            <person name="Kim S.J."/>
            <person name="Weon H.Y."/>
            <person name="Ahn J.H."/>
            <person name="Hong S.B."/>
            <person name="Seok S.J."/>
            <person name="Whang K.S."/>
            <person name="Kwon S.W."/>
        </authorList>
    </citation>
    <scope>NUCLEOTIDE SEQUENCE [LARGE SCALE GENOMIC DNA]</scope>
    <source>
        <strain evidence="2 3">NBRC 108923</strain>
    </source>
</reference>
<evidence type="ECO:0000313" key="2">
    <source>
        <dbReference type="EMBL" id="MBC9208669.1"/>
    </source>
</evidence>
<evidence type="ECO:0000313" key="3">
    <source>
        <dbReference type="Proteomes" id="UP000626026"/>
    </source>
</evidence>
<organism evidence="2 3">
    <name type="scientific">Teichococcus aerophilus</name>
    <dbReference type="NCBI Taxonomy" id="1224513"/>
    <lineage>
        <taxon>Bacteria</taxon>
        <taxon>Pseudomonadati</taxon>
        <taxon>Pseudomonadota</taxon>
        <taxon>Alphaproteobacteria</taxon>
        <taxon>Acetobacterales</taxon>
        <taxon>Roseomonadaceae</taxon>
        <taxon>Roseomonas</taxon>
    </lineage>
</organism>
<comment type="caution">
    <text evidence="2">The sequence shown here is derived from an EMBL/GenBank/DDBJ whole genome shotgun (WGS) entry which is preliminary data.</text>
</comment>
<name>A0ABR7RPY6_9PROT</name>
<feature type="compositionally biased region" description="Low complexity" evidence="1">
    <location>
        <begin position="318"/>
        <end position="342"/>
    </location>
</feature>
<evidence type="ECO:0000256" key="1">
    <source>
        <dbReference type="SAM" id="MobiDB-lite"/>
    </source>
</evidence>
<keyword evidence="3" id="KW-1185">Reference proteome</keyword>
<accession>A0ABR7RPY6</accession>
<sequence length="342" mass="35936">MPWSEAFGRGSLLRRLPHCLTVAALLLVAACGDLRPYSGNPGGDAARLALPPAYRIAVPPPSDVLLTDEATKDLAEAMALALRDAEVPAAVTEPQPLDLRLSIVVQRPDGDRNSIVPRYTLYSADGQSLASNTGAPVPLAAWGSEAPSVFKRLGDRDAPGIAALLAGIEAARKTTHPEALTGKAPPRLRLVPVRGAPGDGNTSLTAKMQEFLTQRGLVPQNNADGADYAVEGHVTMADAPNNQQRVEVLWTVTRRDGYELGRVLQINEVPRGTLNRYWGDVAFVVANEASAGIRDVLANAGAPPGPQNMAEPPLRGSTPAATPAAAPATPAAAPVPAQRRRR</sequence>
<gene>
    <name evidence="2" type="ORF">IBL26_17600</name>
</gene>
<dbReference type="RefSeq" id="WP_187785815.1">
    <property type="nucleotide sequence ID" value="NZ_JACTVA010000036.1"/>
</dbReference>